<dbReference type="STRING" id="48709.A0A1D2N0H3"/>
<dbReference type="FunFam" id="3.40.190.10:FF:000001">
    <property type="entry name" value="Glutamate receptor ionotropic, kainate 2"/>
    <property type="match status" value="1"/>
</dbReference>
<keyword evidence="3" id="KW-1003">Cell membrane</keyword>
<evidence type="ECO:0000256" key="10">
    <source>
        <dbReference type="ARBA" id="ARBA00023170"/>
    </source>
</evidence>
<reference evidence="23 24" key="1">
    <citation type="journal article" date="2016" name="Genome Biol. Evol.">
        <title>Gene Family Evolution Reflects Adaptation to Soil Environmental Stressors in the Genome of the Collembolan Orchesella cincta.</title>
        <authorList>
            <person name="Faddeeva-Vakhrusheva A."/>
            <person name="Derks M.F."/>
            <person name="Anvar S.Y."/>
            <person name="Agamennone V."/>
            <person name="Suring W."/>
            <person name="Smit S."/>
            <person name="van Straalen N.M."/>
            <person name="Roelofs D."/>
        </authorList>
    </citation>
    <scope>NUCLEOTIDE SEQUENCE [LARGE SCALE GENOMIC DNA]</scope>
    <source>
        <tissue evidence="23">Mixed pool</tissue>
    </source>
</reference>
<organism evidence="23 24">
    <name type="scientific">Orchesella cincta</name>
    <name type="common">Springtail</name>
    <name type="synonym">Podura cincta</name>
    <dbReference type="NCBI Taxonomy" id="48709"/>
    <lineage>
        <taxon>Eukaryota</taxon>
        <taxon>Metazoa</taxon>
        <taxon>Ecdysozoa</taxon>
        <taxon>Arthropoda</taxon>
        <taxon>Hexapoda</taxon>
        <taxon>Collembola</taxon>
        <taxon>Entomobryomorpha</taxon>
        <taxon>Entomobryoidea</taxon>
        <taxon>Orchesellidae</taxon>
        <taxon>Orchesellinae</taxon>
        <taxon>Orchesella</taxon>
    </lineage>
</organism>
<feature type="compositionally biased region" description="Basic and acidic residues" evidence="19">
    <location>
        <begin position="193"/>
        <end position="202"/>
    </location>
</feature>
<keyword evidence="12" id="KW-0628">Postsynaptic cell membrane</keyword>
<feature type="binding site" evidence="16">
    <location>
        <position position="1100"/>
    </location>
    <ligand>
        <name>L-glutamate</name>
        <dbReference type="ChEBI" id="CHEBI:29985"/>
    </ligand>
</feature>
<proteinExistence type="inferred from homology"/>
<comment type="similarity">
    <text evidence="1">Belongs to the glutamate-gated ion channel (TC 1.A.10.1) family.</text>
</comment>
<keyword evidence="13" id="KW-1071">Ligand-gated ion channel</keyword>
<dbReference type="PANTHER" id="PTHR18966">
    <property type="entry name" value="IONOTROPIC GLUTAMATE RECEPTOR"/>
    <property type="match status" value="1"/>
</dbReference>
<name>A0A1D2N0H3_ORCCI</name>
<protein>
    <submittedName>
        <fullName evidence="23">Glutamate receptor 1</fullName>
    </submittedName>
</protein>
<dbReference type="Pfam" id="PF10613">
    <property type="entry name" value="Lig_chan-Glu_bd"/>
    <property type="match status" value="1"/>
</dbReference>
<feature type="transmembrane region" description="Helical" evidence="20">
    <location>
        <begin position="928"/>
        <end position="946"/>
    </location>
</feature>
<keyword evidence="2" id="KW-0813">Transport</keyword>
<feature type="domain" description="Ionotropic glutamate receptor L-glutamate and glycine-binding" evidence="22">
    <location>
        <begin position="804"/>
        <end position="872"/>
    </location>
</feature>
<dbReference type="SUPFAM" id="SSF53850">
    <property type="entry name" value="Periplasmic binding protein-like II"/>
    <property type="match status" value="1"/>
</dbReference>
<evidence type="ECO:0000256" key="3">
    <source>
        <dbReference type="ARBA" id="ARBA00022475"/>
    </source>
</evidence>
<dbReference type="SUPFAM" id="SSF53822">
    <property type="entry name" value="Periplasmic binding protein-like I"/>
    <property type="match status" value="1"/>
</dbReference>
<keyword evidence="18" id="KW-1015">Disulfide bond</keyword>
<dbReference type="Gene3D" id="1.10.287.70">
    <property type="match status" value="1"/>
</dbReference>
<dbReference type="AlphaFoldDB" id="A0A1D2N0H3"/>
<keyword evidence="4 20" id="KW-0812">Transmembrane</keyword>
<keyword evidence="9 20" id="KW-0472">Membrane</keyword>
<comment type="subcellular location">
    <subcellularLocation>
        <location evidence="15">Postsynaptic cell membrane</location>
        <topology evidence="15">Multi-pass membrane protein</topology>
    </subcellularLocation>
</comment>
<feature type="site" description="Crucial to convey clamshell closure to channel opening" evidence="17">
    <location>
        <position position="1029"/>
    </location>
</feature>
<evidence type="ECO:0000256" key="4">
    <source>
        <dbReference type="ARBA" id="ARBA00022692"/>
    </source>
</evidence>
<evidence type="ECO:0000259" key="22">
    <source>
        <dbReference type="SMART" id="SM00918"/>
    </source>
</evidence>
<dbReference type="InterPro" id="IPR028082">
    <property type="entry name" value="Peripla_BP_I"/>
</dbReference>
<dbReference type="FunFam" id="3.40.190.10:FF:000087">
    <property type="entry name" value="glutamate receptor 4 isoform X2"/>
    <property type="match status" value="1"/>
</dbReference>
<evidence type="ECO:0000256" key="6">
    <source>
        <dbReference type="ARBA" id="ARBA00022989"/>
    </source>
</evidence>
<dbReference type="InterPro" id="IPR019594">
    <property type="entry name" value="Glu/Gly-bd"/>
</dbReference>
<feature type="binding site" evidence="16">
    <location>
        <position position="883"/>
    </location>
    <ligand>
        <name>L-glutamate</name>
        <dbReference type="ChEBI" id="CHEBI:29985"/>
    </ligand>
</feature>
<evidence type="ECO:0000259" key="21">
    <source>
        <dbReference type="SMART" id="SM00079"/>
    </source>
</evidence>
<feature type="transmembrane region" description="Helical" evidence="20">
    <location>
        <begin position="1191"/>
        <end position="1212"/>
    </location>
</feature>
<evidence type="ECO:0000256" key="5">
    <source>
        <dbReference type="ARBA" id="ARBA00022729"/>
    </source>
</evidence>
<dbReference type="Proteomes" id="UP000094527">
    <property type="component" value="Unassembled WGS sequence"/>
</dbReference>
<keyword evidence="24" id="KW-1185">Reference proteome</keyword>
<dbReference type="CDD" id="cd06380">
    <property type="entry name" value="PBP1_iGluR_AMPA"/>
    <property type="match status" value="1"/>
</dbReference>
<evidence type="ECO:0000313" key="23">
    <source>
        <dbReference type="EMBL" id="ODM98793.1"/>
    </source>
</evidence>
<dbReference type="Pfam" id="PF00060">
    <property type="entry name" value="Lig_chan"/>
    <property type="match status" value="1"/>
</dbReference>
<dbReference type="Gene3D" id="3.40.190.10">
    <property type="entry name" value="Periplasmic binding protein-like II"/>
    <property type="match status" value="2"/>
</dbReference>
<feature type="binding site" evidence="16">
    <location>
        <position position="1051"/>
    </location>
    <ligand>
        <name>L-glutamate</name>
        <dbReference type="ChEBI" id="CHEBI:29985"/>
    </ligand>
</feature>
<keyword evidence="6 20" id="KW-1133">Transmembrane helix</keyword>
<dbReference type="SMART" id="SM00918">
    <property type="entry name" value="Lig_chan-Glu_bd"/>
    <property type="match status" value="1"/>
</dbReference>
<evidence type="ECO:0000256" key="2">
    <source>
        <dbReference type="ARBA" id="ARBA00022448"/>
    </source>
</evidence>
<dbReference type="GO" id="GO:0045211">
    <property type="term" value="C:postsynaptic membrane"/>
    <property type="evidence" value="ECO:0007669"/>
    <property type="project" value="UniProtKB-SubCell"/>
</dbReference>
<dbReference type="InterPro" id="IPR015683">
    <property type="entry name" value="Ionotropic_Glu_rcpt"/>
</dbReference>
<evidence type="ECO:0000256" key="12">
    <source>
        <dbReference type="ARBA" id="ARBA00023257"/>
    </source>
</evidence>
<keyword evidence="11" id="KW-0325">Glycoprotein</keyword>
<evidence type="ECO:0000313" key="24">
    <source>
        <dbReference type="Proteomes" id="UP000094527"/>
    </source>
</evidence>
<evidence type="ECO:0000256" key="15">
    <source>
        <dbReference type="ARBA" id="ARBA00034104"/>
    </source>
</evidence>
<evidence type="ECO:0000256" key="1">
    <source>
        <dbReference type="ARBA" id="ARBA00008685"/>
    </source>
</evidence>
<evidence type="ECO:0000256" key="9">
    <source>
        <dbReference type="ARBA" id="ARBA00023136"/>
    </source>
</evidence>
<dbReference type="GO" id="GO:0007166">
    <property type="term" value="P:cell surface receptor signaling pathway"/>
    <property type="evidence" value="ECO:0007669"/>
    <property type="project" value="UniProtKB-ARBA"/>
</dbReference>
<dbReference type="InterPro" id="IPR001320">
    <property type="entry name" value="Iontro_rcpt_C"/>
</dbReference>
<sequence>MPLCTVLGEDNAGIIIMGTTTAAQRGETFYNGLKQQRTLNESCQVEVEQQQQQGKWNKELNASSSSSLNHYVHHDDDDACRTTTATSFSHKKAAPLLNEASSCAKDNSRYRTELNHYYWDPPIGTHCFISAPQNCDCGRRETQCSGGGGCEGSRVISNGAIIYNNDDDDGNYLKEKRRRARQTPLEKSGMLTRSERKGRMEAKSSSSSTTTLSSSSSCALPFPSLCTPSTPPPGVRKDSQTSHKSVTFLLNLLLLFLLLHLSHDRLLSGAEAGNIPLGVVFEQGSPEIQSAFAYALTSFTPLNISSDPRDKFAFNAYVDTINTADAFKLSKLNHSDELLLCFSFRLFSESYCSLFLPGNLIIIIIPIMQSVCNQFFRGVYAIVGSMNSESFQTFHSYANTFQMPIVTPGFPTRPRKVSKFQVEQSLSLNSAMDFVTRGENSTLSPLVRSPLINDTFQKLLDTESTEQSQSREELLAKLVEEIVARESERLDFVTKIRPDLHQAIMDITAHYGWKNVIYLFHSNEGLLRLQSIFEKQGFKNESLRVRVMKRISSVMDALSIIRNLEVAQRFQPKHIILDCPASLAKDIIISHVRDLHLGRRTYHYLIAGLAFDEPWERSVVEFTAVNVTGFRMVDPDRKLVKDFLSKWATLDTNQFEGGGKRYISATAALMYDGMLVIKEAFTNILRENPEALRREKGRNLTCNSGVDFLNPIVPFEHGKLINERLRRVQAEGLTGHIQFSGQGSRSNFTVDVMEMTLESGQTKAGEWSDVNGFVTAQQLSDPLTKRKKPDQNREYIVTSILEEPYLMMKKAEKGENLTGNDQFEGFCKDLAEMIAKDMNIKYKIVLVRDKKYGAENPAAPGGWDGMIGELIRQDADMAISSLTITAHRETVVDFSMDFMEAGISIMIKKPQTEMPGAFSFVKPMRGTIWLASFAALLVVASVLLVVQGKVQASSNSNANANSADNSHTFPNTLWFSIASVFRQSTPFTPRSFAGRLVGSVWWFFTLILISSYTANFAAVRTVNRMVLPIKSAKDLSEQTEIQYGTLLGGSTFEFFRRSEVPVYKRMFEFMSGPNSLNVKSYDDGIKLVREKKGKYALLIESPKNDYTNQRKPCDTMKVGPNLDSKGFGIGTPLGSPLKHQINLEVLRLKENGVLSKLESKWWFERSECDVTNKQETATGDEELSLGSLAGIFYILIIGLVLSMVVSFLEFCYNSNKEAQKSKMTLTEAMKKKAKNTITGPIPAGSDPVTCIH</sequence>
<dbReference type="PRINTS" id="PR00177">
    <property type="entry name" value="NMDARECEPTOR"/>
</dbReference>
<evidence type="ECO:0000256" key="14">
    <source>
        <dbReference type="ARBA" id="ARBA00023303"/>
    </source>
</evidence>
<dbReference type="FunFam" id="3.40.50.2300:FF:000186">
    <property type="entry name" value="Glutamate receptor 1"/>
    <property type="match status" value="1"/>
</dbReference>
<dbReference type="InterPro" id="IPR001828">
    <property type="entry name" value="ANF_lig-bd_rcpt"/>
</dbReference>
<keyword evidence="5" id="KW-0732">Signal</keyword>
<evidence type="ECO:0000256" key="7">
    <source>
        <dbReference type="ARBA" id="ARBA00023018"/>
    </source>
</evidence>
<evidence type="ECO:0000256" key="13">
    <source>
        <dbReference type="ARBA" id="ARBA00023286"/>
    </source>
</evidence>
<evidence type="ECO:0000256" key="18">
    <source>
        <dbReference type="PIRSR" id="PIRSR601508-3"/>
    </source>
</evidence>
<feature type="site" description="Interaction with the cone snail toxin Con-ikot-ikot" evidence="17">
    <location>
        <position position="1056"/>
    </location>
</feature>
<feature type="domain" description="Ionotropic glutamate receptor C-terminal" evidence="21">
    <location>
        <begin position="794"/>
        <end position="1164"/>
    </location>
</feature>
<feature type="binding site" evidence="16">
    <location>
        <position position="1050"/>
    </location>
    <ligand>
        <name>L-glutamate</name>
        <dbReference type="ChEBI" id="CHEBI:29985"/>
    </ligand>
</feature>
<keyword evidence="10 23" id="KW-0675">Receptor</keyword>
<feature type="binding site" evidence="16">
    <location>
        <position position="888"/>
    </location>
    <ligand>
        <name>L-glutamate</name>
        <dbReference type="ChEBI" id="CHEBI:29985"/>
    </ligand>
</feature>
<dbReference type="FunFam" id="1.10.287.70:FF:000143">
    <property type="entry name" value="Probable glutamate receptor"/>
    <property type="match status" value="1"/>
</dbReference>
<dbReference type="EMBL" id="LJIJ01000321">
    <property type="protein sequence ID" value="ODM98793.1"/>
    <property type="molecule type" value="Genomic_DNA"/>
</dbReference>
<accession>A0A1D2N0H3</accession>
<dbReference type="GO" id="GO:0022824">
    <property type="term" value="F:transmitter-gated monoatomic ion channel activity"/>
    <property type="evidence" value="ECO:0007669"/>
    <property type="project" value="UniProtKB-ARBA"/>
</dbReference>
<keyword evidence="14" id="KW-0407">Ion channel</keyword>
<evidence type="ECO:0000256" key="16">
    <source>
        <dbReference type="PIRSR" id="PIRSR601508-1"/>
    </source>
</evidence>
<dbReference type="Pfam" id="PF01094">
    <property type="entry name" value="ANF_receptor"/>
    <property type="match status" value="1"/>
</dbReference>
<evidence type="ECO:0000256" key="19">
    <source>
        <dbReference type="SAM" id="MobiDB-lite"/>
    </source>
</evidence>
<feature type="transmembrane region" description="Helical" evidence="20">
    <location>
        <begin position="1000"/>
        <end position="1018"/>
    </location>
</feature>
<evidence type="ECO:0000256" key="11">
    <source>
        <dbReference type="ARBA" id="ARBA00023180"/>
    </source>
</evidence>
<comment type="caution">
    <text evidence="23">The sequence shown here is derived from an EMBL/GenBank/DDBJ whole genome shotgun (WGS) entry which is preliminary data.</text>
</comment>
<keyword evidence="8" id="KW-0406">Ion transport</keyword>
<feature type="compositionally biased region" description="Low complexity" evidence="19">
    <location>
        <begin position="204"/>
        <end position="217"/>
    </location>
</feature>
<feature type="region of interest" description="Disordered" evidence="19">
    <location>
        <begin position="167"/>
        <end position="219"/>
    </location>
</feature>
<dbReference type="SMART" id="SM00079">
    <property type="entry name" value="PBPe"/>
    <property type="match status" value="1"/>
</dbReference>
<evidence type="ECO:0000256" key="20">
    <source>
        <dbReference type="SAM" id="Phobius"/>
    </source>
</evidence>
<feature type="disulfide bond" evidence="18">
    <location>
        <begin position="1113"/>
        <end position="1168"/>
    </location>
</feature>
<keyword evidence="7" id="KW-0770">Synapse</keyword>
<evidence type="ECO:0000256" key="8">
    <source>
        <dbReference type="ARBA" id="ARBA00023065"/>
    </source>
</evidence>
<gene>
    <name evidence="23" type="ORF">Ocin01_07871</name>
</gene>
<dbReference type="OrthoDB" id="5984008at2759"/>
<evidence type="ECO:0000256" key="17">
    <source>
        <dbReference type="PIRSR" id="PIRSR601508-2"/>
    </source>
</evidence>
<dbReference type="Gene3D" id="3.40.50.2300">
    <property type="match status" value="3"/>
</dbReference>
<dbReference type="InterPro" id="IPR001508">
    <property type="entry name" value="Iono_Glu_rcpt_met"/>
</dbReference>